<proteinExistence type="predicted"/>
<dbReference type="InterPro" id="IPR024079">
    <property type="entry name" value="MetalloPept_cat_dom_sf"/>
</dbReference>
<dbReference type="EMBL" id="JAHLFJ010000038">
    <property type="protein sequence ID" value="MBU3855678.1"/>
    <property type="molecule type" value="Genomic_DNA"/>
</dbReference>
<dbReference type="GO" id="GO:0008237">
    <property type="term" value="F:metallopeptidase activity"/>
    <property type="evidence" value="ECO:0007669"/>
    <property type="project" value="InterPro"/>
</dbReference>
<protein>
    <submittedName>
        <fullName evidence="1">Uncharacterized protein</fullName>
    </submittedName>
</protein>
<gene>
    <name evidence="1" type="ORF">H9928_03815</name>
</gene>
<sequence>MEKKSFLSAFICSLFLVACEQTDWRDSSRTEQEGFVFRLQTASYDNACVEEKSRFLSVQKTDYDRVEWYVTDDEGKVVENLKGMYEPASAELHLEGLKKGEYNLLLLGIRGQGEEDGAVIHRLRDETDEWITFPSDLCRPLSAEYFYSRTPFSVNAVKGPAGEEETVAFSQNVMLRRIVGRVDFSLSFNNVYVRNAVVSQKVRLEEGRFYTGLSGNGNYVGETGRFAQELDLSSATSYLFLPAVSGSSLRGEVEVCTRGYRGDQVRRVFVFDSVSVSANRIGQIHTSVDHPDDSQGLMYFTEEAYREGDYQRILQDGEPKEVYADSRQRSFNTSRPLQANVAEDGRLHLRFYSPRELRKVLVKARIPSAENEFFNLAYFESLPAFADFYQEMPLLLREGVYQTESGRYITLSRFEKEELRNMELKIEADDAYWDKLQKIKHGWNVSFNLYGGDPDKADGGPAGNWMGIRPVHCREAVALFINFTYMIDMPEHEEILRANEDRLYGNGGVGDKVTADVVLKQMRQERSLSVGLVYTGNNVYGLGGGSVFGAWQGGWFNHYTDTYACEVMFHELGHVMGYSHSSAFTYGPWAQELMNRFYVTHIHEMPVDSPDYLNSKNNPNKY</sequence>
<organism evidence="1 2">
    <name type="scientific">Candidatus Phocaeicola excrementipullorum</name>
    <dbReference type="NCBI Taxonomy" id="2838731"/>
    <lineage>
        <taxon>Bacteria</taxon>
        <taxon>Pseudomonadati</taxon>
        <taxon>Bacteroidota</taxon>
        <taxon>Bacteroidia</taxon>
        <taxon>Bacteroidales</taxon>
        <taxon>Bacteroidaceae</taxon>
        <taxon>Phocaeicola</taxon>
    </lineage>
</organism>
<dbReference type="AlphaFoldDB" id="A0A948TLQ6"/>
<accession>A0A948TLQ6</accession>
<dbReference type="SUPFAM" id="SSF55486">
    <property type="entry name" value="Metalloproteases ('zincins'), catalytic domain"/>
    <property type="match status" value="1"/>
</dbReference>
<dbReference type="Proteomes" id="UP000784286">
    <property type="component" value="Unassembled WGS sequence"/>
</dbReference>
<reference evidence="1" key="2">
    <citation type="submission" date="2021-04" db="EMBL/GenBank/DDBJ databases">
        <authorList>
            <person name="Gilroy R."/>
        </authorList>
    </citation>
    <scope>NUCLEOTIDE SEQUENCE</scope>
    <source>
        <strain evidence="1">8470</strain>
    </source>
</reference>
<evidence type="ECO:0000313" key="2">
    <source>
        <dbReference type="Proteomes" id="UP000784286"/>
    </source>
</evidence>
<dbReference type="Gene3D" id="3.40.390.10">
    <property type="entry name" value="Collagenase (Catalytic Domain)"/>
    <property type="match status" value="1"/>
</dbReference>
<comment type="caution">
    <text evidence="1">The sequence shown here is derived from an EMBL/GenBank/DDBJ whole genome shotgun (WGS) entry which is preliminary data.</text>
</comment>
<evidence type="ECO:0000313" key="1">
    <source>
        <dbReference type="EMBL" id="MBU3855678.1"/>
    </source>
</evidence>
<reference evidence="1" key="1">
    <citation type="journal article" date="2021" name="PeerJ">
        <title>Extensive microbial diversity within the chicken gut microbiome revealed by metagenomics and culture.</title>
        <authorList>
            <person name="Gilroy R."/>
            <person name="Ravi A."/>
            <person name="Getino M."/>
            <person name="Pursley I."/>
            <person name="Horton D.L."/>
            <person name="Alikhan N.F."/>
            <person name="Baker D."/>
            <person name="Gharbi K."/>
            <person name="Hall N."/>
            <person name="Watson M."/>
            <person name="Adriaenssens E.M."/>
            <person name="Foster-Nyarko E."/>
            <person name="Jarju S."/>
            <person name="Secka A."/>
            <person name="Antonio M."/>
            <person name="Oren A."/>
            <person name="Chaudhuri R.R."/>
            <person name="La Ragione R."/>
            <person name="Hildebrand F."/>
            <person name="Pallen M.J."/>
        </authorList>
    </citation>
    <scope>NUCLEOTIDE SEQUENCE</scope>
    <source>
        <strain evidence="1">8470</strain>
    </source>
</reference>
<name>A0A948TLQ6_9BACT</name>
<dbReference type="PROSITE" id="PS51257">
    <property type="entry name" value="PROKAR_LIPOPROTEIN"/>
    <property type="match status" value="1"/>
</dbReference>